<dbReference type="InterPro" id="IPR003370">
    <property type="entry name" value="Chromate_transpt"/>
</dbReference>
<gene>
    <name evidence="8" type="primary">chrA</name>
    <name evidence="8" type="ORF">HYZ11_03095</name>
</gene>
<feature type="transmembrane region" description="Helical" evidence="7">
    <location>
        <begin position="302"/>
        <end position="328"/>
    </location>
</feature>
<keyword evidence="3" id="KW-1003">Cell membrane</keyword>
<evidence type="ECO:0000256" key="5">
    <source>
        <dbReference type="ARBA" id="ARBA00022989"/>
    </source>
</evidence>
<evidence type="ECO:0000313" key="8">
    <source>
        <dbReference type="EMBL" id="MBI3126572.1"/>
    </source>
</evidence>
<feature type="transmembrane region" description="Helical" evidence="7">
    <location>
        <begin position="155"/>
        <end position="185"/>
    </location>
</feature>
<feature type="transmembrane region" description="Helical" evidence="7">
    <location>
        <begin position="85"/>
        <end position="110"/>
    </location>
</feature>
<feature type="transmembrane region" description="Helical" evidence="7">
    <location>
        <begin position="372"/>
        <end position="402"/>
    </location>
</feature>
<sequence>MAEATERKAAVTHPNTFWEYLLVSLKFGLTSFGGPIAHIGYYREEFVVRRKWLDERAFADLVALCQFLPGPASSQVLMGVGVMRAGLPGCLAGFLGFTLPSALALVLFAFGVSALEGAAGSGWLSGLKIVAVAVVAQAVWGMARSLAPDPPRATVAILAAIFILAVPAAWSQVAVIFIGGIIGWAFLKGEASASDGFGRTVGRGVAAASLILFFGLLVLLPLLARAVPSNALAQVDSFYRAGSLVFGGGHVVLPLLQAEAVRPDWVTNEQFLAGYGAAQAIPGPLFAFAAYLGAVMATPPTAWIGAAICLIAVFLPAILLIVGALPFWDALRARPAVQSALRGVNAAVVGLLLAALYHPVWTSAIHKPLDFALGLAAFGLLMLWKLPPWIVVILTALAAGVLKPGG</sequence>
<feature type="transmembrane region" description="Helical" evidence="7">
    <location>
        <begin position="205"/>
        <end position="224"/>
    </location>
</feature>
<dbReference type="AlphaFoldDB" id="A0A932HYN3"/>
<reference evidence="8" key="1">
    <citation type="submission" date="2020-07" db="EMBL/GenBank/DDBJ databases">
        <title>Huge and variable diversity of episymbiotic CPR bacteria and DPANN archaea in groundwater ecosystems.</title>
        <authorList>
            <person name="He C.Y."/>
            <person name="Keren R."/>
            <person name="Whittaker M."/>
            <person name="Farag I.F."/>
            <person name="Doudna J."/>
            <person name="Cate J.H.D."/>
            <person name="Banfield J.F."/>
        </authorList>
    </citation>
    <scope>NUCLEOTIDE SEQUENCE</scope>
    <source>
        <strain evidence="8">NC_groundwater_763_Ag_S-0.2um_68_21</strain>
    </source>
</reference>
<protein>
    <submittedName>
        <fullName evidence="8">Chromate efflux transporter</fullName>
    </submittedName>
</protein>
<evidence type="ECO:0000313" key="9">
    <source>
        <dbReference type="Proteomes" id="UP000782312"/>
    </source>
</evidence>
<dbReference type="InterPro" id="IPR014047">
    <property type="entry name" value="Chr_Tranpt_l_chain"/>
</dbReference>
<dbReference type="Proteomes" id="UP000782312">
    <property type="component" value="Unassembled WGS sequence"/>
</dbReference>
<evidence type="ECO:0000256" key="3">
    <source>
        <dbReference type="ARBA" id="ARBA00022475"/>
    </source>
</evidence>
<feature type="transmembrane region" description="Helical" evidence="7">
    <location>
        <begin position="20"/>
        <end position="42"/>
    </location>
</feature>
<evidence type="ECO:0000256" key="4">
    <source>
        <dbReference type="ARBA" id="ARBA00022692"/>
    </source>
</evidence>
<evidence type="ECO:0000256" key="6">
    <source>
        <dbReference type="ARBA" id="ARBA00023136"/>
    </source>
</evidence>
<dbReference type="NCBIfam" id="TIGR00937">
    <property type="entry name" value="2A51"/>
    <property type="match status" value="1"/>
</dbReference>
<evidence type="ECO:0000256" key="1">
    <source>
        <dbReference type="ARBA" id="ARBA00004651"/>
    </source>
</evidence>
<keyword evidence="5 7" id="KW-1133">Transmembrane helix</keyword>
<comment type="subcellular location">
    <subcellularLocation>
        <location evidence="1">Cell membrane</location>
        <topology evidence="1">Multi-pass membrane protein</topology>
    </subcellularLocation>
</comment>
<comment type="caution">
    <text evidence="8">The sequence shown here is derived from an EMBL/GenBank/DDBJ whole genome shotgun (WGS) entry which is preliminary data.</text>
</comment>
<dbReference type="PIRSF" id="PIRSF004810">
    <property type="entry name" value="ChrA"/>
    <property type="match status" value="1"/>
</dbReference>
<accession>A0A932HYN3</accession>
<keyword evidence="6 7" id="KW-0472">Membrane</keyword>
<feature type="transmembrane region" description="Helical" evidence="7">
    <location>
        <begin position="272"/>
        <end position="296"/>
    </location>
</feature>
<feature type="transmembrane region" description="Helical" evidence="7">
    <location>
        <begin position="340"/>
        <end position="360"/>
    </location>
</feature>
<evidence type="ECO:0000256" key="2">
    <source>
        <dbReference type="ARBA" id="ARBA00005262"/>
    </source>
</evidence>
<evidence type="ECO:0000256" key="7">
    <source>
        <dbReference type="SAM" id="Phobius"/>
    </source>
</evidence>
<comment type="similarity">
    <text evidence="2">Belongs to the chromate ion transporter (CHR) (TC 2.A.51) family.</text>
</comment>
<keyword evidence="4 7" id="KW-0812">Transmembrane</keyword>
<feature type="transmembrane region" description="Helical" evidence="7">
    <location>
        <begin position="122"/>
        <end position="143"/>
    </location>
</feature>
<dbReference type="EMBL" id="JACPUR010000004">
    <property type="protein sequence ID" value="MBI3126572.1"/>
    <property type="molecule type" value="Genomic_DNA"/>
</dbReference>
<name>A0A932HYN3_UNCTE</name>
<dbReference type="PANTHER" id="PTHR33567:SF3">
    <property type="entry name" value="CHROMATE ION TRANSPORTER (EUROFUNG)"/>
    <property type="match status" value="1"/>
</dbReference>
<dbReference type="GO" id="GO:0005886">
    <property type="term" value="C:plasma membrane"/>
    <property type="evidence" value="ECO:0007669"/>
    <property type="project" value="UniProtKB-SubCell"/>
</dbReference>
<dbReference type="PANTHER" id="PTHR33567">
    <property type="entry name" value="CHROMATE ION TRANSPORTER (EUROFUNG)"/>
    <property type="match status" value="1"/>
</dbReference>
<dbReference type="Pfam" id="PF02417">
    <property type="entry name" value="Chromate_transp"/>
    <property type="match status" value="2"/>
</dbReference>
<proteinExistence type="inferred from homology"/>
<dbReference type="GO" id="GO:0015109">
    <property type="term" value="F:chromate transmembrane transporter activity"/>
    <property type="evidence" value="ECO:0007669"/>
    <property type="project" value="InterPro"/>
</dbReference>
<organism evidence="8 9">
    <name type="scientific">Tectimicrobiota bacterium</name>
    <dbReference type="NCBI Taxonomy" id="2528274"/>
    <lineage>
        <taxon>Bacteria</taxon>
        <taxon>Pseudomonadati</taxon>
        <taxon>Nitrospinota/Tectimicrobiota group</taxon>
        <taxon>Candidatus Tectimicrobiota</taxon>
    </lineage>
</organism>